<gene>
    <name evidence="3" type="primary">LOC111126494</name>
</gene>
<feature type="compositionally biased region" description="Polar residues" evidence="1">
    <location>
        <begin position="21"/>
        <end position="41"/>
    </location>
</feature>
<name>A0A8B8DH42_CRAVI</name>
<evidence type="ECO:0000313" key="2">
    <source>
        <dbReference type="Proteomes" id="UP000694844"/>
    </source>
</evidence>
<keyword evidence="2" id="KW-1185">Reference proteome</keyword>
<organism evidence="2 3">
    <name type="scientific">Crassostrea virginica</name>
    <name type="common">Eastern oyster</name>
    <dbReference type="NCBI Taxonomy" id="6565"/>
    <lineage>
        <taxon>Eukaryota</taxon>
        <taxon>Metazoa</taxon>
        <taxon>Spiralia</taxon>
        <taxon>Lophotrochozoa</taxon>
        <taxon>Mollusca</taxon>
        <taxon>Bivalvia</taxon>
        <taxon>Autobranchia</taxon>
        <taxon>Pteriomorphia</taxon>
        <taxon>Ostreida</taxon>
        <taxon>Ostreoidea</taxon>
        <taxon>Ostreidae</taxon>
        <taxon>Crassostrea</taxon>
    </lineage>
</organism>
<dbReference type="RefSeq" id="XP_022326889.1">
    <property type="nucleotide sequence ID" value="XM_022471181.1"/>
</dbReference>
<sequence length="483" mass="55203">MMATNEVPVKEEIELADEKSNSTPANNQGNEKPNDSTTASNEIPLKEVNNSAFSIDGEEIDDSPPSVSYHDIFPELLLKAESKEVAPQYARFGTLIERANQWLKENPKQMLWKCESVVWKLNPEQEEIEEDSVYYMESAYGNNIFLMGLRLWLVPRPSPDIPVEEISYTSALPGRQTSIMKGQYESNVHVSQGVKISEMIGNLNKQIMKNPLPGTILNIETVIYRISTDFGETLEVDPDETCWAENGSKTRTFVHGLRIFFIVGKPQYCTIGFHDIQPDISENSFGTSIKFLPFRRVVARMGVWLKKQRNIRVLNVQSVTVRCGIDSKGSVKIEHEECSSQEPAHIETRYCKILRTFFQVNPSKSDEAPYKSLNLSTRLFVPVRVYGREFESWSKTMIRLNKWMNFTKLPPFGVETVQYQFFIDGYNTPSLEDKVENSVRRNMGRYHLSTIRMYFPAEFEEPPTEVSPEVDTGYASSWGCSIS</sequence>
<accession>A0A8B8DH42</accession>
<evidence type="ECO:0000313" key="3">
    <source>
        <dbReference type="RefSeq" id="XP_022326889.1"/>
    </source>
</evidence>
<dbReference type="OrthoDB" id="6283821at2759"/>
<evidence type="ECO:0000256" key="1">
    <source>
        <dbReference type="SAM" id="MobiDB-lite"/>
    </source>
</evidence>
<protein>
    <submittedName>
        <fullName evidence="3">Uncharacterized protein LOC111126494</fullName>
    </submittedName>
</protein>
<feature type="compositionally biased region" description="Basic and acidic residues" evidence="1">
    <location>
        <begin position="8"/>
        <end position="20"/>
    </location>
</feature>
<dbReference type="Proteomes" id="UP000694844">
    <property type="component" value="Chromosome 3"/>
</dbReference>
<reference evidence="3" key="1">
    <citation type="submission" date="2025-08" db="UniProtKB">
        <authorList>
            <consortium name="RefSeq"/>
        </authorList>
    </citation>
    <scope>IDENTIFICATION</scope>
    <source>
        <tissue evidence="3">Whole sample</tissue>
    </source>
</reference>
<dbReference type="KEGG" id="cvn:111126494"/>
<dbReference type="GeneID" id="111126494"/>
<feature type="region of interest" description="Disordered" evidence="1">
    <location>
        <begin position="1"/>
        <end position="46"/>
    </location>
</feature>
<dbReference type="AlphaFoldDB" id="A0A8B8DH42"/>
<proteinExistence type="predicted"/>